<dbReference type="Proteomes" id="UP000605361">
    <property type="component" value="Unassembled WGS sequence"/>
</dbReference>
<dbReference type="InterPro" id="IPR002018">
    <property type="entry name" value="CarbesteraseB"/>
</dbReference>
<gene>
    <name evidence="5" type="ORF">ITP53_18420</name>
</gene>
<protein>
    <recommendedName>
        <fullName evidence="3">Carboxylic ester hydrolase</fullName>
        <ecNumber evidence="3">3.1.1.-</ecNumber>
    </recommendedName>
</protein>
<dbReference type="Gene3D" id="3.40.50.1820">
    <property type="entry name" value="alpha/beta hydrolase"/>
    <property type="match status" value="1"/>
</dbReference>
<dbReference type="EC" id="3.1.1.-" evidence="3"/>
<comment type="similarity">
    <text evidence="1 3">Belongs to the type-B carboxylesterase/lipase family.</text>
</comment>
<dbReference type="PANTHER" id="PTHR11559">
    <property type="entry name" value="CARBOXYLESTERASE"/>
    <property type="match status" value="1"/>
</dbReference>
<dbReference type="InterPro" id="IPR019826">
    <property type="entry name" value="Carboxylesterase_B_AS"/>
</dbReference>
<evidence type="ECO:0000313" key="5">
    <source>
        <dbReference type="EMBL" id="MBF8187675.1"/>
    </source>
</evidence>
<sequence length="502" mass="53021">MNHHADDIVVTTQGAVRGLRRDGTTVFLNIPYAAPPVGAARFAAPRPHAPWDGVRDATAPGPTAPQAERRLGSVAMTPYFGPGWIPGEDFLTVNVWTPGTGGARLPVMVFVHGGGFVAGSTRSEIYDGAAFARDGVVLVTLNYRLGIPGFLHLPGAPDNRGLLDVIAALRWVRANIIAFGGDLARVTLFGQSAGATIVGGVLAAPETEQLFQRAIVQSGSGLGAFTPEQAAHVTRAAARALGVQPHADAFAGIPDQRLVEVMSELSGIDLRTETNTDPLIGLSSFSIVLDTQPAEAVAAGRGAGVDLLVGTNTEEGNLYLAPFGNLSTSTASDVDAAAARSHPDPARLVEIYRKARPQASFGELRSAIMGDALFGVGSRRLADAHAEHTVHAGRTTAATYRYSFAWRSNALGGELGATHAVELPFVFDVTGLQRLRGPEALLGPDEPPADLAARMHAAWVSFATTGEPGWDRYDTGRRATMRIDGEWSLVDDPHGEELWTWL</sequence>
<dbReference type="EMBL" id="JADOGI010000050">
    <property type="protein sequence ID" value="MBF8187675.1"/>
    <property type="molecule type" value="Genomic_DNA"/>
</dbReference>
<dbReference type="GO" id="GO:0016787">
    <property type="term" value="F:hydrolase activity"/>
    <property type="evidence" value="ECO:0007669"/>
    <property type="project" value="UniProtKB-KW"/>
</dbReference>
<organism evidence="5 6">
    <name type="scientific">Nonomuraea cypriaca</name>
    <dbReference type="NCBI Taxonomy" id="1187855"/>
    <lineage>
        <taxon>Bacteria</taxon>
        <taxon>Bacillati</taxon>
        <taxon>Actinomycetota</taxon>
        <taxon>Actinomycetes</taxon>
        <taxon>Streptosporangiales</taxon>
        <taxon>Streptosporangiaceae</taxon>
        <taxon>Nonomuraea</taxon>
    </lineage>
</organism>
<dbReference type="InterPro" id="IPR050309">
    <property type="entry name" value="Type-B_Carboxylest/Lipase"/>
</dbReference>
<evidence type="ECO:0000259" key="4">
    <source>
        <dbReference type="Pfam" id="PF00135"/>
    </source>
</evidence>
<feature type="domain" description="Carboxylesterase type B" evidence="4">
    <location>
        <begin position="6"/>
        <end position="470"/>
    </location>
</feature>
<evidence type="ECO:0000256" key="3">
    <source>
        <dbReference type="RuleBase" id="RU361235"/>
    </source>
</evidence>
<evidence type="ECO:0000256" key="1">
    <source>
        <dbReference type="ARBA" id="ARBA00005964"/>
    </source>
</evidence>
<name>A0A931ACR7_9ACTN</name>
<dbReference type="AlphaFoldDB" id="A0A931ACR7"/>
<accession>A0A931ACR7</accession>
<evidence type="ECO:0000313" key="6">
    <source>
        <dbReference type="Proteomes" id="UP000605361"/>
    </source>
</evidence>
<comment type="caution">
    <text evidence="5">The sequence shown here is derived from an EMBL/GenBank/DDBJ whole genome shotgun (WGS) entry which is preliminary data.</text>
</comment>
<dbReference type="InterPro" id="IPR029058">
    <property type="entry name" value="AB_hydrolase_fold"/>
</dbReference>
<dbReference type="SUPFAM" id="SSF53474">
    <property type="entry name" value="alpha/beta-Hydrolases"/>
    <property type="match status" value="1"/>
</dbReference>
<reference evidence="5" key="1">
    <citation type="submission" date="2020-11" db="EMBL/GenBank/DDBJ databases">
        <title>Whole-genome analyses of Nonomuraea sp. K274.</title>
        <authorList>
            <person name="Veyisoglu A."/>
        </authorList>
    </citation>
    <scope>NUCLEOTIDE SEQUENCE</scope>
    <source>
        <strain evidence="5">K274</strain>
    </source>
</reference>
<proteinExistence type="inferred from homology"/>
<dbReference type="RefSeq" id="WP_195896637.1">
    <property type="nucleotide sequence ID" value="NZ_JADOGI010000050.1"/>
</dbReference>
<dbReference type="Pfam" id="PF00135">
    <property type="entry name" value="COesterase"/>
    <property type="match status" value="1"/>
</dbReference>
<dbReference type="PROSITE" id="PS00122">
    <property type="entry name" value="CARBOXYLESTERASE_B_1"/>
    <property type="match status" value="1"/>
</dbReference>
<evidence type="ECO:0000256" key="2">
    <source>
        <dbReference type="ARBA" id="ARBA00022801"/>
    </source>
</evidence>
<keyword evidence="6" id="KW-1185">Reference proteome</keyword>
<keyword evidence="2 3" id="KW-0378">Hydrolase</keyword>